<dbReference type="AlphaFoldDB" id="A0AAN4ZK10"/>
<evidence type="ECO:0000313" key="2">
    <source>
        <dbReference type="Proteomes" id="UP001328107"/>
    </source>
</evidence>
<proteinExistence type="predicted"/>
<reference evidence="2" key="1">
    <citation type="submission" date="2022-10" db="EMBL/GenBank/DDBJ databases">
        <title>Genome assembly of Pristionchus species.</title>
        <authorList>
            <person name="Yoshida K."/>
            <person name="Sommer R.J."/>
        </authorList>
    </citation>
    <scope>NUCLEOTIDE SEQUENCE [LARGE SCALE GENOMIC DNA]</scope>
    <source>
        <strain evidence="2">RS5460</strain>
    </source>
</reference>
<feature type="non-terminal residue" evidence="1">
    <location>
        <position position="1"/>
    </location>
</feature>
<protein>
    <submittedName>
        <fullName evidence="1">Uncharacterized protein</fullName>
    </submittedName>
</protein>
<sequence length="85" mass="8518">GGRGAETVSLHRGTIPMVVNAVEGRASPGSSLGAVCVAQSACHSAVQLSLLQRRRSVRTVSFADPTSARSVIGTGALSSNRGGQG</sequence>
<feature type="non-terminal residue" evidence="1">
    <location>
        <position position="85"/>
    </location>
</feature>
<name>A0AAN4ZK10_9BILA</name>
<accession>A0AAN4ZK10</accession>
<organism evidence="1 2">
    <name type="scientific">Pristionchus mayeri</name>
    <dbReference type="NCBI Taxonomy" id="1317129"/>
    <lineage>
        <taxon>Eukaryota</taxon>
        <taxon>Metazoa</taxon>
        <taxon>Ecdysozoa</taxon>
        <taxon>Nematoda</taxon>
        <taxon>Chromadorea</taxon>
        <taxon>Rhabditida</taxon>
        <taxon>Rhabditina</taxon>
        <taxon>Diplogasteromorpha</taxon>
        <taxon>Diplogasteroidea</taxon>
        <taxon>Neodiplogasteridae</taxon>
        <taxon>Pristionchus</taxon>
    </lineage>
</organism>
<dbReference type="EMBL" id="BTRK01000003">
    <property type="protein sequence ID" value="GMR40451.1"/>
    <property type="molecule type" value="Genomic_DNA"/>
</dbReference>
<comment type="caution">
    <text evidence="1">The sequence shown here is derived from an EMBL/GenBank/DDBJ whole genome shotgun (WGS) entry which is preliminary data.</text>
</comment>
<evidence type="ECO:0000313" key="1">
    <source>
        <dbReference type="EMBL" id="GMR40451.1"/>
    </source>
</evidence>
<dbReference type="Proteomes" id="UP001328107">
    <property type="component" value="Unassembled WGS sequence"/>
</dbReference>
<keyword evidence="2" id="KW-1185">Reference proteome</keyword>
<gene>
    <name evidence="1" type="ORF">PMAYCL1PPCAC_10646</name>
</gene>